<gene>
    <name evidence="2" type="ORF">BJ508DRAFT_307342</name>
</gene>
<feature type="compositionally biased region" description="Acidic residues" evidence="1">
    <location>
        <begin position="180"/>
        <end position="193"/>
    </location>
</feature>
<evidence type="ECO:0000313" key="2">
    <source>
        <dbReference type="EMBL" id="RPA80525.1"/>
    </source>
</evidence>
<keyword evidence="3" id="KW-1185">Reference proteome</keyword>
<dbReference type="AlphaFoldDB" id="A0A3N4I333"/>
<evidence type="ECO:0000313" key="3">
    <source>
        <dbReference type="Proteomes" id="UP000275078"/>
    </source>
</evidence>
<name>A0A3N4I333_ASCIM</name>
<feature type="compositionally biased region" description="Low complexity" evidence="1">
    <location>
        <begin position="92"/>
        <end position="101"/>
    </location>
</feature>
<dbReference type="Proteomes" id="UP000275078">
    <property type="component" value="Unassembled WGS sequence"/>
</dbReference>
<accession>A0A3N4I333</accession>
<reference evidence="2 3" key="1">
    <citation type="journal article" date="2018" name="Nat. Ecol. Evol.">
        <title>Pezizomycetes genomes reveal the molecular basis of ectomycorrhizal truffle lifestyle.</title>
        <authorList>
            <person name="Murat C."/>
            <person name="Payen T."/>
            <person name="Noel B."/>
            <person name="Kuo A."/>
            <person name="Morin E."/>
            <person name="Chen J."/>
            <person name="Kohler A."/>
            <person name="Krizsan K."/>
            <person name="Balestrini R."/>
            <person name="Da Silva C."/>
            <person name="Montanini B."/>
            <person name="Hainaut M."/>
            <person name="Levati E."/>
            <person name="Barry K.W."/>
            <person name="Belfiori B."/>
            <person name="Cichocki N."/>
            <person name="Clum A."/>
            <person name="Dockter R.B."/>
            <person name="Fauchery L."/>
            <person name="Guy J."/>
            <person name="Iotti M."/>
            <person name="Le Tacon F."/>
            <person name="Lindquist E.A."/>
            <person name="Lipzen A."/>
            <person name="Malagnac F."/>
            <person name="Mello A."/>
            <person name="Molinier V."/>
            <person name="Miyauchi S."/>
            <person name="Poulain J."/>
            <person name="Riccioni C."/>
            <person name="Rubini A."/>
            <person name="Sitrit Y."/>
            <person name="Splivallo R."/>
            <person name="Traeger S."/>
            <person name="Wang M."/>
            <person name="Zifcakova L."/>
            <person name="Wipf D."/>
            <person name="Zambonelli A."/>
            <person name="Paolocci F."/>
            <person name="Nowrousian M."/>
            <person name="Ottonello S."/>
            <person name="Baldrian P."/>
            <person name="Spatafora J.W."/>
            <person name="Henrissat B."/>
            <person name="Nagy L.G."/>
            <person name="Aury J.M."/>
            <person name="Wincker P."/>
            <person name="Grigoriev I.V."/>
            <person name="Bonfante P."/>
            <person name="Martin F.M."/>
        </authorList>
    </citation>
    <scope>NUCLEOTIDE SEQUENCE [LARGE SCALE GENOMIC DNA]</scope>
    <source>
        <strain evidence="2 3">RN42</strain>
    </source>
</reference>
<dbReference type="EMBL" id="ML119687">
    <property type="protein sequence ID" value="RPA80525.1"/>
    <property type="molecule type" value="Genomic_DNA"/>
</dbReference>
<proteinExistence type="predicted"/>
<feature type="region of interest" description="Disordered" evidence="1">
    <location>
        <begin position="40"/>
        <end position="147"/>
    </location>
</feature>
<organism evidence="2 3">
    <name type="scientific">Ascobolus immersus RN42</name>
    <dbReference type="NCBI Taxonomy" id="1160509"/>
    <lineage>
        <taxon>Eukaryota</taxon>
        <taxon>Fungi</taxon>
        <taxon>Dikarya</taxon>
        <taxon>Ascomycota</taxon>
        <taxon>Pezizomycotina</taxon>
        <taxon>Pezizomycetes</taxon>
        <taxon>Pezizales</taxon>
        <taxon>Ascobolaceae</taxon>
        <taxon>Ascobolus</taxon>
    </lineage>
</organism>
<feature type="compositionally biased region" description="Low complexity" evidence="1">
    <location>
        <begin position="48"/>
        <end position="71"/>
    </location>
</feature>
<protein>
    <submittedName>
        <fullName evidence="2">Uncharacterized protein</fullName>
    </submittedName>
</protein>
<feature type="region of interest" description="Disordered" evidence="1">
    <location>
        <begin position="174"/>
        <end position="201"/>
    </location>
</feature>
<evidence type="ECO:0000256" key="1">
    <source>
        <dbReference type="SAM" id="MobiDB-lite"/>
    </source>
</evidence>
<sequence>MTNLMEQPPQDNITLNRSGCEKLLDPAVTKLLADVLKYISGGELDTTPSPSYSPLPSDSDMSMESPRSPSPQEEQGSGTAATRRRRPVFEAPSPSTPSSSSEQAEEIETETPFPVPVQPVPHIRAPTISSGHDHPLYPPEETEAGDSHLSDATTMLLPRTSVQSIQRTGFPLHSMQGTGDQEDHEDLGAEEDVSSTQGVTPPYYLDFEEARDPNTGSDNRMWRIVREAGVDVDAIRPSVELFRQKDEVEGGKCYNKPSQIPSTEYLKQEGGLDIIRSAIICTGLMKESEKLIGEFKEVRAAGERLNRGRFRKKNILCYHRSFWLPYMRVIMRLNGVAAFWQSLDHETFKQSDPSLSEVVEIGEQVLHFIRKVYFILQQRVPRVKPEEEFLWFATVFKPAENLRHLDCSGRQGQEFLTKRCDASKCEYFLEGGS</sequence>